<dbReference type="Gene3D" id="3.30.70.1230">
    <property type="entry name" value="Nucleotide cyclase"/>
    <property type="match status" value="1"/>
</dbReference>
<protein>
    <recommendedName>
        <fullName evidence="4">Guanylate cyclase domain-containing protein</fullName>
    </recommendedName>
</protein>
<dbReference type="RefSeq" id="WP_344547202.1">
    <property type="nucleotide sequence ID" value="NZ_BAAATD010000013.1"/>
</dbReference>
<dbReference type="SUPFAM" id="SSF55073">
    <property type="entry name" value="Nucleotide cyclase"/>
    <property type="match status" value="1"/>
</dbReference>
<evidence type="ECO:0000313" key="3">
    <source>
        <dbReference type="Proteomes" id="UP001501509"/>
    </source>
</evidence>
<reference evidence="3" key="1">
    <citation type="journal article" date="2019" name="Int. J. Syst. Evol. Microbiol.">
        <title>The Global Catalogue of Microorganisms (GCM) 10K type strain sequencing project: providing services to taxonomists for standard genome sequencing and annotation.</title>
        <authorList>
            <consortium name="The Broad Institute Genomics Platform"/>
            <consortium name="The Broad Institute Genome Sequencing Center for Infectious Disease"/>
            <person name="Wu L."/>
            <person name="Ma J."/>
        </authorList>
    </citation>
    <scope>NUCLEOTIDE SEQUENCE [LARGE SCALE GENOMIC DNA]</scope>
    <source>
        <strain evidence="3">JCM 6833</strain>
    </source>
</reference>
<name>A0ABP6CRD4_9ACTN</name>
<feature type="region of interest" description="Disordered" evidence="1">
    <location>
        <begin position="1"/>
        <end position="49"/>
    </location>
</feature>
<evidence type="ECO:0000256" key="1">
    <source>
        <dbReference type="SAM" id="MobiDB-lite"/>
    </source>
</evidence>
<dbReference type="Proteomes" id="UP001501509">
    <property type="component" value="Unassembled WGS sequence"/>
</dbReference>
<dbReference type="EMBL" id="BAAATD010000013">
    <property type="protein sequence ID" value="GAA2626637.1"/>
    <property type="molecule type" value="Genomic_DNA"/>
</dbReference>
<proteinExistence type="predicted"/>
<dbReference type="InterPro" id="IPR029787">
    <property type="entry name" value="Nucleotide_cyclase"/>
</dbReference>
<feature type="compositionally biased region" description="Polar residues" evidence="1">
    <location>
        <begin position="1"/>
        <end position="14"/>
    </location>
</feature>
<comment type="caution">
    <text evidence="2">The sequence shown here is derived from an EMBL/GenBank/DDBJ whole genome shotgun (WGS) entry which is preliminary data.</text>
</comment>
<feature type="compositionally biased region" description="Pro residues" evidence="1">
    <location>
        <begin position="23"/>
        <end position="41"/>
    </location>
</feature>
<gene>
    <name evidence="2" type="ORF">GCM10010411_74510</name>
</gene>
<keyword evidence="3" id="KW-1185">Reference proteome</keyword>
<evidence type="ECO:0008006" key="4">
    <source>
        <dbReference type="Google" id="ProtNLM"/>
    </source>
</evidence>
<evidence type="ECO:0000313" key="2">
    <source>
        <dbReference type="EMBL" id="GAA2626637.1"/>
    </source>
</evidence>
<accession>A0ABP6CRD4</accession>
<organism evidence="2 3">
    <name type="scientific">Actinomadura fulvescens</name>
    <dbReference type="NCBI Taxonomy" id="46160"/>
    <lineage>
        <taxon>Bacteria</taxon>
        <taxon>Bacillati</taxon>
        <taxon>Actinomycetota</taxon>
        <taxon>Actinomycetes</taxon>
        <taxon>Streptosporangiales</taxon>
        <taxon>Thermomonosporaceae</taxon>
        <taxon>Actinomadura</taxon>
    </lineage>
</organism>
<sequence>MNTESIYTSSNNAGSPMHELHPHPPAGPQPSGPAAPLPTAPGVPSGGWRGGLRPALRTTIVAFDIAGFGDRRRTDHLQLQLRGELYRVLQEAFAMTALAWRECYHEDRGDGVMVIAPPDVPTELFMDPLAHHLTAILRRRNLPVNDTGRIRLRQAVHTGQVLLDDHGVTGQALIRAFRLLDAPAFKTLFTQAGTDLAMIASEQTYTDATAHGGLINPDAYQQLQVSCKETDTHGWVWLPTPPQGQRG</sequence>